<accession>A0A0B6YZ04</accession>
<name>A0A0B6YZ04_9EUPU</name>
<proteinExistence type="predicted"/>
<organism evidence="1">
    <name type="scientific">Arion vulgaris</name>
    <dbReference type="NCBI Taxonomy" id="1028688"/>
    <lineage>
        <taxon>Eukaryota</taxon>
        <taxon>Metazoa</taxon>
        <taxon>Spiralia</taxon>
        <taxon>Lophotrochozoa</taxon>
        <taxon>Mollusca</taxon>
        <taxon>Gastropoda</taxon>
        <taxon>Heterobranchia</taxon>
        <taxon>Euthyneura</taxon>
        <taxon>Panpulmonata</taxon>
        <taxon>Eupulmonata</taxon>
        <taxon>Stylommatophora</taxon>
        <taxon>Helicina</taxon>
        <taxon>Arionoidea</taxon>
        <taxon>Arionidae</taxon>
        <taxon>Arion</taxon>
    </lineage>
</organism>
<sequence length="63" mass="7380">MQCHKLGSFYSRRDLVTTLLQPLRHADDERVDSFSANKLHIMDHVSTCLVNQISFLPRQPTRR</sequence>
<dbReference type="AlphaFoldDB" id="A0A0B6YZ04"/>
<reference evidence="1" key="1">
    <citation type="submission" date="2014-12" db="EMBL/GenBank/DDBJ databases">
        <title>Insight into the proteome of Arion vulgaris.</title>
        <authorList>
            <person name="Aradska J."/>
            <person name="Bulat T."/>
            <person name="Smidak R."/>
            <person name="Sarate P."/>
            <person name="Gangsoo J."/>
            <person name="Sialana F."/>
            <person name="Bilban M."/>
            <person name="Lubec G."/>
        </authorList>
    </citation>
    <scope>NUCLEOTIDE SEQUENCE</scope>
    <source>
        <tissue evidence="1">Skin</tissue>
    </source>
</reference>
<protein>
    <submittedName>
        <fullName evidence="1">Uncharacterized protein</fullName>
    </submittedName>
</protein>
<gene>
    <name evidence="1" type="primary">ORF40263</name>
</gene>
<dbReference type="EMBL" id="HACG01013875">
    <property type="protein sequence ID" value="CEK60740.1"/>
    <property type="molecule type" value="Transcribed_RNA"/>
</dbReference>
<evidence type="ECO:0000313" key="1">
    <source>
        <dbReference type="EMBL" id="CEK60740.1"/>
    </source>
</evidence>